<comment type="caution">
    <text evidence="1">The sequence shown here is derived from an EMBL/GenBank/DDBJ whole genome shotgun (WGS) entry which is preliminary data.</text>
</comment>
<evidence type="ECO:0000313" key="1">
    <source>
        <dbReference type="EMBL" id="KAK5866582.1"/>
    </source>
</evidence>
<proteinExistence type="predicted"/>
<keyword evidence="2" id="KW-1185">Reference proteome</keyword>
<gene>
    <name evidence="1" type="ORF">PBY51_020763</name>
</gene>
<sequence length="96" mass="10939">MARRPYGWDGGGRADSTRGLFKRLDTCDGVHLEVGWRSHASCKLLCRFNMHTHTGPHMRSCGIVDAQRQNRACDIYQRKTYGVVLVTQLQTQFLSL</sequence>
<organism evidence="1 2">
    <name type="scientific">Eleginops maclovinus</name>
    <name type="common">Patagonian blennie</name>
    <name type="synonym">Eleginus maclovinus</name>
    <dbReference type="NCBI Taxonomy" id="56733"/>
    <lineage>
        <taxon>Eukaryota</taxon>
        <taxon>Metazoa</taxon>
        <taxon>Chordata</taxon>
        <taxon>Craniata</taxon>
        <taxon>Vertebrata</taxon>
        <taxon>Euteleostomi</taxon>
        <taxon>Actinopterygii</taxon>
        <taxon>Neopterygii</taxon>
        <taxon>Teleostei</taxon>
        <taxon>Neoteleostei</taxon>
        <taxon>Acanthomorphata</taxon>
        <taxon>Eupercaria</taxon>
        <taxon>Perciformes</taxon>
        <taxon>Notothenioidei</taxon>
        <taxon>Eleginopidae</taxon>
        <taxon>Eleginops</taxon>
    </lineage>
</organism>
<dbReference type="Proteomes" id="UP001346869">
    <property type="component" value="Unassembled WGS sequence"/>
</dbReference>
<evidence type="ECO:0000313" key="2">
    <source>
        <dbReference type="Proteomes" id="UP001346869"/>
    </source>
</evidence>
<reference evidence="1 2" key="1">
    <citation type="journal article" date="2023" name="Genes (Basel)">
        <title>Chromosome-Level Genome Assembly and Circadian Gene Repertoire of the Patagonia Blennie Eleginops maclovinus-The Closest Ancestral Proxy of Antarctic Cryonotothenioids.</title>
        <authorList>
            <person name="Cheng C.C."/>
            <person name="Rivera-Colon A.G."/>
            <person name="Minhas B.F."/>
            <person name="Wilson L."/>
            <person name="Rayamajhi N."/>
            <person name="Vargas-Chacoff L."/>
            <person name="Catchen J.M."/>
        </authorList>
    </citation>
    <scope>NUCLEOTIDE SEQUENCE [LARGE SCALE GENOMIC DNA]</scope>
    <source>
        <strain evidence="1">JMC-PN-2008</strain>
    </source>
</reference>
<dbReference type="EMBL" id="JAUZQC010000009">
    <property type="protein sequence ID" value="KAK5866582.1"/>
    <property type="molecule type" value="Genomic_DNA"/>
</dbReference>
<accession>A0AAN7XUG9</accession>
<name>A0AAN7XUG9_ELEMC</name>
<reference evidence="1 2" key="2">
    <citation type="journal article" date="2023" name="Mol. Biol. Evol.">
        <title>Genomics of Secondarily Temperate Adaptation in the Only Non-Antarctic Icefish.</title>
        <authorList>
            <person name="Rivera-Colon A.G."/>
            <person name="Rayamajhi N."/>
            <person name="Minhas B.F."/>
            <person name="Madrigal G."/>
            <person name="Bilyk K.T."/>
            <person name="Yoon V."/>
            <person name="Hune M."/>
            <person name="Gregory S."/>
            <person name="Cheng C.H.C."/>
            <person name="Catchen J.M."/>
        </authorList>
    </citation>
    <scope>NUCLEOTIDE SEQUENCE [LARGE SCALE GENOMIC DNA]</scope>
    <source>
        <strain evidence="1">JMC-PN-2008</strain>
    </source>
</reference>
<protein>
    <submittedName>
        <fullName evidence="1">Uncharacterized protein</fullName>
    </submittedName>
</protein>
<dbReference type="AlphaFoldDB" id="A0AAN7XUG9"/>